<dbReference type="InterPro" id="IPR008397">
    <property type="entry name" value="Alginate_lyase_dom"/>
</dbReference>
<reference evidence="4" key="1">
    <citation type="submission" date="2022-10" db="EMBL/GenBank/DDBJ databases">
        <title>The complete genomes of actinobacterial strains from the NBC collection.</title>
        <authorList>
            <person name="Joergensen T.S."/>
            <person name="Alvarez Arevalo M."/>
            <person name="Sterndorff E.B."/>
            <person name="Faurdal D."/>
            <person name="Vuksanovic O."/>
            <person name="Mourched A.-S."/>
            <person name="Charusanti P."/>
            <person name="Shaw S."/>
            <person name="Blin K."/>
            <person name="Weber T."/>
        </authorList>
    </citation>
    <scope>NUCLEOTIDE SEQUENCE</scope>
    <source>
        <strain evidence="4">NBC_00189</strain>
    </source>
</reference>
<keyword evidence="2 4" id="KW-0456">Lyase</keyword>
<accession>A0ABZ1JCR0</accession>
<keyword evidence="5" id="KW-1185">Reference proteome</keyword>
<dbReference type="RefSeq" id="WP_328937469.1">
    <property type="nucleotide sequence ID" value="NZ_CP108133.1"/>
</dbReference>
<dbReference type="EMBL" id="CP108133">
    <property type="protein sequence ID" value="WTP49062.1"/>
    <property type="molecule type" value="Genomic_DNA"/>
</dbReference>
<organism evidence="4 5">
    <name type="scientific">Streptomyces tauricus</name>
    <dbReference type="NCBI Taxonomy" id="68274"/>
    <lineage>
        <taxon>Bacteria</taxon>
        <taxon>Bacillati</taxon>
        <taxon>Actinomycetota</taxon>
        <taxon>Actinomycetes</taxon>
        <taxon>Kitasatosporales</taxon>
        <taxon>Streptomycetaceae</taxon>
        <taxon>Streptomyces</taxon>
        <taxon>Streptomyces aurantiacus group</taxon>
    </lineage>
</organism>
<dbReference type="InterPro" id="IPR008929">
    <property type="entry name" value="Chondroitin_lyas"/>
</dbReference>
<gene>
    <name evidence="4" type="ORF">OG288_12545</name>
</gene>
<evidence type="ECO:0000313" key="5">
    <source>
        <dbReference type="Proteomes" id="UP001432166"/>
    </source>
</evidence>
<evidence type="ECO:0000313" key="4">
    <source>
        <dbReference type="EMBL" id="WTP49062.1"/>
    </source>
</evidence>
<dbReference type="SUPFAM" id="SSF48230">
    <property type="entry name" value="Chondroitin AC/alginate lyase"/>
    <property type="match status" value="1"/>
</dbReference>
<name>A0ABZ1JCR0_9ACTN</name>
<evidence type="ECO:0000259" key="3">
    <source>
        <dbReference type="Pfam" id="PF05426"/>
    </source>
</evidence>
<proteinExistence type="predicted"/>
<feature type="domain" description="Alginate lyase" evidence="3">
    <location>
        <begin position="121"/>
        <end position="341"/>
    </location>
</feature>
<dbReference type="Gene3D" id="1.50.10.100">
    <property type="entry name" value="Chondroitin AC/alginate lyase"/>
    <property type="match status" value="1"/>
</dbReference>
<keyword evidence="1" id="KW-0732">Signal</keyword>
<protein>
    <submittedName>
        <fullName evidence="4">Alginate lyase family protein</fullName>
    </submittedName>
</protein>
<evidence type="ECO:0000256" key="1">
    <source>
        <dbReference type="ARBA" id="ARBA00022729"/>
    </source>
</evidence>
<dbReference type="GO" id="GO:0016829">
    <property type="term" value="F:lyase activity"/>
    <property type="evidence" value="ECO:0007669"/>
    <property type="project" value="UniProtKB-KW"/>
</dbReference>
<dbReference type="Proteomes" id="UP001432166">
    <property type="component" value="Chromosome"/>
</dbReference>
<sequence>MKPTAPVPPRPSRPARRRGASRFALLATVTALLAGALAWPAAERAEAAPATFAHPGVTVSRGQLDFARQQVNAGAQPWKGAYDQMMSSKYGSLTRVAKPRAVVECGSYSNPNYGCTDEREDAIAAYTQALAWYITRDARYAKKAIELMDAWSATIRDHTNSNAPLQTGWAGSSWPKAAEIIKYTYDGGWANSGRFSTMLRDVYLPKVINGSNSNGNWELSMMEAAVGISVFLEDKASYDKAMAKFRTRTAAYVYIASDGALPKTVPSQNLDTTQKIVNYWQGQSTFVNGVTQETCRDFTHTGYGISAIAHIAETSRIQGQDLYGTDVGERLRHALGFQAKYELGEAAPSWLCGGSLHLGLGPVTEVGYNALHNRLGIAMTNTERLTAQNRPAGSNNLFVAWETLTHGDNPS</sequence>
<evidence type="ECO:0000256" key="2">
    <source>
        <dbReference type="ARBA" id="ARBA00023239"/>
    </source>
</evidence>
<dbReference type="Pfam" id="PF05426">
    <property type="entry name" value="Alginate_lyase"/>
    <property type="match status" value="1"/>
</dbReference>